<feature type="binding site" evidence="11">
    <location>
        <position position="187"/>
    </location>
    <ligand>
        <name>Ca(2+)</name>
        <dbReference type="ChEBI" id="CHEBI:29108"/>
        <label>3</label>
    </ligand>
</feature>
<dbReference type="InterPro" id="IPR036375">
    <property type="entry name" value="Hemopexin-like_dom_sf"/>
</dbReference>
<dbReference type="InterPro" id="IPR021190">
    <property type="entry name" value="Pept_M10A"/>
</dbReference>
<keyword evidence="6 11" id="KW-0862">Zinc</keyword>
<dbReference type="GO" id="GO:0031012">
    <property type="term" value="C:extracellular matrix"/>
    <property type="evidence" value="ECO:0007669"/>
    <property type="project" value="InterPro"/>
</dbReference>
<evidence type="ECO:0000256" key="7">
    <source>
        <dbReference type="ARBA" id="ARBA00023049"/>
    </source>
</evidence>
<protein>
    <submittedName>
        <fullName evidence="18">CLUMA_CG016253, isoform A</fullName>
    </submittedName>
</protein>
<evidence type="ECO:0000256" key="1">
    <source>
        <dbReference type="ARBA" id="ARBA00010370"/>
    </source>
</evidence>
<feature type="binding site" evidence="11">
    <location>
        <position position="326"/>
    </location>
    <ligand>
        <name>Ca(2+)</name>
        <dbReference type="ChEBI" id="CHEBI:29108"/>
        <label>4</label>
    </ligand>
</feature>
<dbReference type="InterPro" id="IPR001818">
    <property type="entry name" value="Pept_M10_metallopeptidase"/>
</dbReference>
<evidence type="ECO:0000256" key="3">
    <source>
        <dbReference type="ARBA" id="ARBA00022723"/>
    </source>
</evidence>
<evidence type="ECO:0000256" key="15">
    <source>
        <dbReference type="SAM" id="MobiDB-lite"/>
    </source>
</evidence>
<dbReference type="CDD" id="cd00094">
    <property type="entry name" value="HX"/>
    <property type="match status" value="1"/>
</dbReference>
<feature type="transmembrane region" description="Helical" evidence="16">
    <location>
        <begin position="538"/>
        <end position="557"/>
    </location>
</feature>
<evidence type="ECO:0000259" key="17">
    <source>
        <dbReference type="PROSITE" id="PS50940"/>
    </source>
</evidence>
<dbReference type="GO" id="GO:0005975">
    <property type="term" value="P:carbohydrate metabolic process"/>
    <property type="evidence" value="ECO:0007669"/>
    <property type="project" value="InterPro"/>
</dbReference>
<dbReference type="Pfam" id="PF00045">
    <property type="entry name" value="Hemopexin"/>
    <property type="match status" value="2"/>
</dbReference>
<dbReference type="CDD" id="cd04278">
    <property type="entry name" value="ZnMc_MMP"/>
    <property type="match status" value="1"/>
</dbReference>
<keyword evidence="9 13" id="KW-1015">Disulfide bond</keyword>
<evidence type="ECO:0000256" key="12">
    <source>
        <dbReference type="PIRSR" id="PIRSR621190-5"/>
    </source>
</evidence>
<keyword evidence="16" id="KW-1133">Transmembrane helix</keyword>
<dbReference type="InterPro" id="IPR002509">
    <property type="entry name" value="NODB_dom"/>
</dbReference>
<dbReference type="GO" id="GO:0005576">
    <property type="term" value="C:extracellular region"/>
    <property type="evidence" value="ECO:0007669"/>
    <property type="project" value="InterPro"/>
</dbReference>
<feature type="repeat" description="Hemopexin" evidence="14">
    <location>
        <begin position="418"/>
        <end position="465"/>
    </location>
</feature>
<feature type="transmembrane region" description="Helical" evidence="16">
    <location>
        <begin position="820"/>
        <end position="838"/>
    </location>
</feature>
<dbReference type="SUPFAM" id="SSF50923">
    <property type="entry name" value="Hemopexin-like domain"/>
    <property type="match status" value="1"/>
</dbReference>
<evidence type="ECO:0000256" key="4">
    <source>
        <dbReference type="ARBA" id="ARBA00022737"/>
    </source>
</evidence>
<dbReference type="Pfam" id="PF07690">
    <property type="entry name" value="MFS_1"/>
    <property type="match status" value="1"/>
</dbReference>
<dbReference type="SUPFAM" id="SSF55486">
    <property type="entry name" value="Metalloproteases ('zincins'), catalytic domain"/>
    <property type="match status" value="1"/>
</dbReference>
<dbReference type="InterPro" id="IPR024079">
    <property type="entry name" value="MetalloPept_cat_dom_sf"/>
</dbReference>
<feature type="transmembrane region" description="Helical" evidence="16">
    <location>
        <begin position="693"/>
        <end position="713"/>
    </location>
</feature>
<dbReference type="Gene3D" id="2.110.10.10">
    <property type="entry name" value="Hemopexin-like domain"/>
    <property type="match status" value="1"/>
</dbReference>
<evidence type="ECO:0000256" key="8">
    <source>
        <dbReference type="ARBA" id="ARBA00023145"/>
    </source>
</evidence>
<feature type="region of interest" description="Disordered" evidence="15">
    <location>
        <begin position="265"/>
        <end position="318"/>
    </location>
</feature>
<feature type="binding site" evidence="11">
    <location>
        <position position="469"/>
    </location>
    <ligand>
        <name>Ca(2+)</name>
        <dbReference type="ChEBI" id="CHEBI:29108"/>
        <label>4</label>
    </ligand>
</feature>
<dbReference type="InterPro" id="IPR036055">
    <property type="entry name" value="LDL_receptor-like_sf"/>
</dbReference>
<evidence type="ECO:0000256" key="2">
    <source>
        <dbReference type="ARBA" id="ARBA00022670"/>
    </source>
</evidence>
<feature type="transmembrane region" description="Helical" evidence="16">
    <location>
        <begin position="662"/>
        <end position="681"/>
    </location>
</feature>
<sequence length="1521" mass="174113">MLNLTMKTLSQITFMQTFGYLEKPKTEGEELKAEFLYAEDAVVQGIKKIQKFGALPDTGVLDEQTLKLLSTPRCGNKDVMSSSERHKRYIVGSKNWGKRQITYFIANWSPKVDESKMIVWGEMAFHAWAQYSRLKFKRVYDSSADIIIAFGSYFHGDRHPFDGPGNILAHAFYPYEENAYGGDIHFDNDENWKEGALTMDEGVDFLTVLVHELGHSLGLAHSPVYSSIMFPYYKGVTPAQLDYDDILGMYTLYISKTLVENSDDIETESSTIIPEDSTNDYSNESQETETEKTHDEEEKEADVSQTNHDEEETEGPAPYFCDGNFDAATFVKGDIYVVKENYVWQFNRDFDIMENFPKRIDKVFPNLPKRFKTIDAIYDVPDEDEIVFFSGSEFITYDNRGPIYNAYNITRFTNDPDIEKIDAAMVWSKNNKTYLFSMDRFWKYAENRQMEAYYPRVISRWHGIPQNLDAAISIQGGETIFFKGSEYWIYDNAKSEQFFSVENVTLREDEDNCSLIYKIIMLKYLENSVPRQPQDSRIGWRCIFGVSLVFIFNVSLIPSFEIMFESLFKENYEGSVVVLSSFKFITNFTIIVTGFLIKNLSARLFVTIGSTVTFIGLIMTSFVTTLTQLIFTYSIVIGIGLGLLNPAAFIAVLSCFTCHKEYAISVGFAALGFGQWIMPMIVENILQSFQFQATVLIVSGLSVIGLLGGFLIVPIKWRPCEMEEDDESQPLIRNRSILMNIFRATDMNLLWNSTYIIIVLGLGIVYTCSTNLKAILPIYLQKRNFSDFQISYMSLIITLSDITTRLAYPFILKYVIKKSSRFTFLIGVIGLGITRIIIVNCDFINFVILLLTCSALGCFRALTVVNQVFILLDFCEDNCHTKLPGTLGLSVVIKSIMLALFSWIFDEIQKLSQNLQVNFYVHIILFIIIVLMWFLEYYKTRSRNTYLQFAIKHFSLLLYVQQFTSGKVKLPRQPRLMHQYRIMFKFMLIAALVFSSATAIVHRAKRQTSDDTPKKTEESFEKELCKDKDAGEWFRLIAGDGDNCRDVIQCTSSGLQAIRCPAGLYFDIEKQTCDWKAAVKNCKSKNKERKVKPLLVTDEPLCQDGFLACGDSSCIERGLFCNGEKDCPDGSDENSCDAETDPNRAPPCDPSVCVLPDCFCSEDGTTIPGDLPARDVPQMITITFDDAINNNNIDLYREMFNGKRKNPNGCDIKATYFVSHKYTNYSAVQDTHRRGHEIAVHSITHNDDERFWSNASVDDWAKEMAGMRIISEKFANLTDNSVVGVRAPYLRVGGNNQFTMMEEQAFLYDSTITAPLSNPPLWPYTMYFRMPHRCHGNLQNCPTRSHAVWEMVMNELDRREDPTIDEDIPGCAMVDSCSNILTGDQFYAFLNHNFERHYDSNRAPLGLYFHAAWLKNNPEFLDAFLYWVDEILANHNDVYFVTMTQVIQWMQNPKTSGEIKNFEPWREKCAVEFNAKPACWVPTSCRLTSKEVPGELINLQTCVRCPNHYPWLNDPTGDGFF</sequence>
<dbReference type="SMART" id="SM00235">
    <property type="entry name" value="ZnMc"/>
    <property type="match status" value="1"/>
</dbReference>
<feature type="short sequence motif" description="Cysteine switch" evidence="12">
    <location>
        <begin position="72"/>
        <end position="79"/>
    </location>
</feature>
<proteinExistence type="inferred from homology"/>
<dbReference type="InterPro" id="IPR052740">
    <property type="entry name" value="CE4"/>
</dbReference>
<name>A0A1J1ISL4_9DIPT</name>
<feature type="binding site" evidence="11">
    <location>
        <position position="215"/>
    </location>
    <ligand>
        <name>Zn(2+)</name>
        <dbReference type="ChEBI" id="CHEBI:29105"/>
        <label>2</label>
        <note>catalytic</note>
    </ligand>
</feature>
<comment type="similarity">
    <text evidence="1">Belongs to the peptidase M10A family.</text>
</comment>
<feature type="binding site" evidence="11">
    <location>
        <position position="211"/>
    </location>
    <ligand>
        <name>Zn(2+)</name>
        <dbReference type="ChEBI" id="CHEBI:29105"/>
        <label>2</label>
        <note>catalytic</note>
    </ligand>
</feature>
<dbReference type="Pfam" id="PF01607">
    <property type="entry name" value="CBM_14"/>
    <property type="match status" value="1"/>
</dbReference>
<dbReference type="InterPro" id="IPR036259">
    <property type="entry name" value="MFS_trans_sf"/>
</dbReference>
<dbReference type="InterPro" id="IPR023415">
    <property type="entry name" value="LDLR_class-A_CS"/>
</dbReference>
<keyword evidence="7" id="KW-0482">Metalloprotease</keyword>
<feature type="transmembrane region" description="Helical" evidence="16">
    <location>
        <begin position="604"/>
        <end position="624"/>
    </location>
</feature>
<dbReference type="InterPro" id="IPR011330">
    <property type="entry name" value="Glyco_hydro/deAcase_b/a-brl"/>
</dbReference>
<keyword evidence="3 11" id="KW-0479">Metal-binding</keyword>
<feature type="binding site" evidence="11">
    <location>
        <position position="155"/>
    </location>
    <ligand>
        <name>Zn(2+)</name>
        <dbReference type="ChEBI" id="CHEBI:29105"/>
        <label>1</label>
    </ligand>
</feature>
<dbReference type="GO" id="GO:0016810">
    <property type="term" value="F:hydrolase activity, acting on carbon-nitrogen (but not peptide) bonds"/>
    <property type="evidence" value="ECO:0007669"/>
    <property type="project" value="InterPro"/>
</dbReference>
<keyword evidence="4" id="KW-0677">Repeat</keyword>
<comment type="cofactor">
    <cofactor evidence="11">
        <name>Zn(2+)</name>
        <dbReference type="ChEBI" id="CHEBI:29105"/>
    </cofactor>
    <text evidence="11">Binds 2 Zn(2+) ions per subunit.</text>
</comment>
<keyword evidence="19" id="KW-1185">Reference proteome</keyword>
<evidence type="ECO:0000313" key="18">
    <source>
        <dbReference type="EMBL" id="CRL03221.1"/>
    </source>
</evidence>
<dbReference type="InterPro" id="IPR011701">
    <property type="entry name" value="MFS"/>
</dbReference>
<feature type="binding site" evidence="11">
    <location>
        <position position="190"/>
    </location>
    <ligand>
        <name>Ca(2+)</name>
        <dbReference type="ChEBI" id="CHEBI:29108"/>
        <label>3</label>
    </ligand>
</feature>
<dbReference type="Pfam" id="PF00413">
    <property type="entry name" value="Peptidase_M10"/>
    <property type="match status" value="1"/>
</dbReference>
<dbReference type="SMART" id="SM00494">
    <property type="entry name" value="ChtBD2"/>
    <property type="match status" value="1"/>
</dbReference>
<keyword evidence="5" id="KW-0378">Hydrolase</keyword>
<dbReference type="PROSITE" id="PS01209">
    <property type="entry name" value="LDLRA_1"/>
    <property type="match status" value="1"/>
</dbReference>
<feature type="transmembrane region" description="Helical" evidence="16">
    <location>
        <begin position="917"/>
        <end position="935"/>
    </location>
</feature>
<dbReference type="Gene3D" id="1.20.1250.20">
    <property type="entry name" value="MFS general substrate transporter like domains"/>
    <property type="match status" value="2"/>
</dbReference>
<feature type="active site" evidence="10">
    <location>
        <position position="212"/>
    </location>
</feature>
<feature type="binding site" evidence="11">
    <location>
        <position position="181"/>
    </location>
    <ligand>
        <name>Ca(2+)</name>
        <dbReference type="ChEBI" id="CHEBI:29108"/>
        <label>2</label>
    </ligand>
</feature>
<keyword evidence="2" id="KW-0645">Protease</keyword>
<evidence type="ECO:0000256" key="11">
    <source>
        <dbReference type="PIRSR" id="PIRSR621190-2"/>
    </source>
</evidence>
<dbReference type="PANTHER" id="PTHR45985:SF6">
    <property type="entry name" value="FI03450P"/>
    <property type="match status" value="1"/>
</dbReference>
<feature type="binding site" evidence="11">
    <location>
        <position position="229"/>
    </location>
    <ligand>
        <name>Zn(2+)</name>
        <dbReference type="ChEBI" id="CHEBI:29105"/>
        <label>2</label>
        <note>catalytic</note>
    </ligand>
</feature>
<evidence type="ECO:0000256" key="5">
    <source>
        <dbReference type="ARBA" id="ARBA00022801"/>
    </source>
</evidence>
<dbReference type="EMBL" id="CVRI01000059">
    <property type="protein sequence ID" value="CRL03221.1"/>
    <property type="molecule type" value="Genomic_DNA"/>
</dbReference>
<dbReference type="PROSITE" id="PS50940">
    <property type="entry name" value="CHIT_BIND_II"/>
    <property type="match status" value="1"/>
</dbReference>
<feature type="binding site" evidence="11">
    <location>
        <position position="375"/>
    </location>
    <ligand>
        <name>Ca(2+)</name>
        <dbReference type="ChEBI" id="CHEBI:29108"/>
        <label>4</label>
    </ligand>
</feature>
<dbReference type="GO" id="GO:0006508">
    <property type="term" value="P:proteolysis"/>
    <property type="evidence" value="ECO:0007669"/>
    <property type="project" value="UniProtKB-KW"/>
</dbReference>
<dbReference type="Pfam" id="PF01522">
    <property type="entry name" value="Polysacc_deac_1"/>
    <property type="match status" value="1"/>
</dbReference>
<evidence type="ECO:0000256" key="9">
    <source>
        <dbReference type="ARBA" id="ARBA00023157"/>
    </source>
</evidence>
<dbReference type="InterPro" id="IPR000585">
    <property type="entry name" value="Hemopexin-like_dom"/>
</dbReference>
<feature type="binding site" evidence="11">
    <location>
        <position position="190"/>
    </location>
    <ligand>
        <name>Ca(2+)</name>
        <dbReference type="ChEBI" id="CHEBI:29108"/>
        <label>1</label>
    </ligand>
</feature>
<dbReference type="GO" id="GO:0022857">
    <property type="term" value="F:transmembrane transporter activity"/>
    <property type="evidence" value="ECO:0007669"/>
    <property type="project" value="InterPro"/>
</dbReference>
<feature type="disulfide bond" evidence="13">
    <location>
        <begin position="1121"/>
        <end position="1136"/>
    </location>
</feature>
<reference evidence="18 19" key="1">
    <citation type="submission" date="2015-04" db="EMBL/GenBank/DDBJ databases">
        <authorList>
            <person name="Syromyatnikov M.Y."/>
            <person name="Popov V.N."/>
        </authorList>
    </citation>
    <scope>NUCLEOTIDE SEQUENCE [LARGE SCALE GENOMIC DNA]</scope>
</reference>
<dbReference type="SUPFAM" id="SSF47090">
    <property type="entry name" value="PGBD-like"/>
    <property type="match status" value="1"/>
</dbReference>
<feature type="transmembrane region" description="Helical" evidence="16">
    <location>
        <begin position="844"/>
        <end position="872"/>
    </location>
</feature>
<dbReference type="PANTHER" id="PTHR45985">
    <property type="match status" value="1"/>
</dbReference>
<keyword evidence="8" id="KW-0865">Zymogen</keyword>
<dbReference type="CDD" id="cd10974">
    <property type="entry name" value="CE4_CDA_like_1"/>
    <property type="match status" value="1"/>
</dbReference>
<feature type="binding site" evidence="11">
    <location>
        <position position="221"/>
    </location>
    <ligand>
        <name>Zn(2+)</name>
        <dbReference type="ChEBI" id="CHEBI:29105"/>
        <label>2</label>
        <note>catalytic</note>
    </ligand>
</feature>
<dbReference type="InterPro" id="IPR033739">
    <property type="entry name" value="M10A_MMP"/>
</dbReference>
<dbReference type="GO" id="GO:0004222">
    <property type="term" value="F:metalloendopeptidase activity"/>
    <property type="evidence" value="ECO:0007669"/>
    <property type="project" value="InterPro"/>
</dbReference>
<dbReference type="PROSITE" id="PS51642">
    <property type="entry name" value="HEMOPEXIN_2"/>
    <property type="match status" value="2"/>
</dbReference>
<feature type="transmembrane region" description="Helical" evidence="16">
    <location>
        <begin position="577"/>
        <end position="597"/>
    </location>
</feature>
<feature type="binding site" evidence="11">
    <location>
        <position position="145"/>
    </location>
    <ligand>
        <name>Ca(2+)</name>
        <dbReference type="ChEBI" id="CHEBI:29108"/>
        <label>2</label>
    </ligand>
</feature>
<dbReference type="Pfam" id="PF00057">
    <property type="entry name" value="Ldl_recept_a"/>
    <property type="match status" value="1"/>
</dbReference>
<feature type="transmembrane region" description="Helical" evidence="16">
    <location>
        <begin position="749"/>
        <end position="769"/>
    </location>
</feature>
<dbReference type="InterPro" id="IPR006026">
    <property type="entry name" value="Peptidase_Metallo"/>
</dbReference>
<dbReference type="PROSITE" id="PS50068">
    <property type="entry name" value="LDLRA_2"/>
    <property type="match status" value="1"/>
</dbReference>
<dbReference type="Gene3D" id="4.10.400.10">
    <property type="entry name" value="Low-density Lipoprotein Receptor"/>
    <property type="match status" value="1"/>
</dbReference>
<feature type="repeat" description="Hemopexin" evidence="14">
    <location>
        <begin position="322"/>
        <end position="367"/>
    </location>
</feature>
<feature type="disulfide bond" evidence="13">
    <location>
        <begin position="1109"/>
        <end position="1127"/>
    </location>
</feature>
<feature type="binding site" evidence="11">
    <location>
        <position position="162"/>
    </location>
    <ligand>
        <name>Ca(2+)</name>
        <dbReference type="ChEBI" id="CHEBI:29108"/>
        <label>3</label>
    </ligand>
</feature>
<dbReference type="SMART" id="SM00192">
    <property type="entry name" value="LDLa"/>
    <property type="match status" value="1"/>
</dbReference>
<keyword evidence="16" id="KW-0472">Membrane</keyword>
<dbReference type="GO" id="GO:0008061">
    <property type="term" value="F:chitin binding"/>
    <property type="evidence" value="ECO:0007669"/>
    <property type="project" value="InterPro"/>
</dbReference>
<comment type="cofactor">
    <cofactor evidence="11">
        <name>Ca(2+)</name>
        <dbReference type="ChEBI" id="CHEBI:29108"/>
    </cofactor>
    <text evidence="11">Can bind about 5 Ca(2+) ions per subunit.</text>
</comment>
<dbReference type="InterPro" id="IPR036365">
    <property type="entry name" value="PGBD-like_sf"/>
</dbReference>
<keyword evidence="11" id="KW-0106">Calcium</keyword>
<dbReference type="InterPro" id="IPR018487">
    <property type="entry name" value="Hemopexin-like_repeat"/>
</dbReference>
<evidence type="ECO:0000256" key="10">
    <source>
        <dbReference type="PIRSR" id="PIRSR621190-1"/>
    </source>
</evidence>
<feature type="binding site" description="in inhibited form" evidence="11">
    <location>
        <position position="74"/>
    </location>
    <ligand>
        <name>Zn(2+)</name>
        <dbReference type="ChEBI" id="CHEBI:29105"/>
        <label>2</label>
        <note>catalytic</note>
    </ligand>
</feature>
<evidence type="ECO:0000256" key="14">
    <source>
        <dbReference type="PROSITE-ProRule" id="PRU01011"/>
    </source>
</evidence>
<evidence type="ECO:0000313" key="19">
    <source>
        <dbReference type="Proteomes" id="UP000183832"/>
    </source>
</evidence>
<dbReference type="PRINTS" id="PR00138">
    <property type="entry name" value="MATRIXIN"/>
</dbReference>
<feature type="binding site" evidence="11">
    <location>
        <position position="157"/>
    </location>
    <ligand>
        <name>Zn(2+)</name>
        <dbReference type="ChEBI" id="CHEBI:29105"/>
        <label>1</label>
    </ligand>
</feature>
<feature type="domain" description="Chitin-binding type-2" evidence="17">
    <location>
        <begin position="1022"/>
        <end position="1084"/>
    </location>
</feature>
<feature type="transmembrane region" description="Helical" evidence="16">
    <location>
        <begin position="789"/>
        <end position="808"/>
    </location>
</feature>
<evidence type="ECO:0000256" key="13">
    <source>
        <dbReference type="PROSITE-ProRule" id="PRU00124"/>
    </source>
</evidence>
<dbReference type="SUPFAM" id="SSF57625">
    <property type="entry name" value="Invertebrate chitin-binding proteins"/>
    <property type="match status" value="1"/>
</dbReference>
<feature type="disulfide bond" evidence="13">
    <location>
        <begin position="1102"/>
        <end position="1114"/>
    </location>
</feature>
<organism evidence="18 19">
    <name type="scientific">Clunio marinus</name>
    <dbReference type="NCBI Taxonomy" id="568069"/>
    <lineage>
        <taxon>Eukaryota</taxon>
        <taxon>Metazoa</taxon>
        <taxon>Ecdysozoa</taxon>
        <taxon>Arthropoda</taxon>
        <taxon>Hexapoda</taxon>
        <taxon>Insecta</taxon>
        <taxon>Pterygota</taxon>
        <taxon>Neoptera</taxon>
        <taxon>Endopterygota</taxon>
        <taxon>Diptera</taxon>
        <taxon>Nematocera</taxon>
        <taxon>Chironomoidea</taxon>
        <taxon>Chironomidae</taxon>
        <taxon>Clunio</taxon>
    </lineage>
</organism>
<dbReference type="Gene3D" id="3.40.390.10">
    <property type="entry name" value="Collagenase (Catalytic Domain)"/>
    <property type="match status" value="1"/>
</dbReference>
<dbReference type="OrthoDB" id="504708at2759"/>
<feature type="binding site" evidence="11">
    <location>
        <position position="170"/>
    </location>
    <ligand>
        <name>Zn(2+)</name>
        <dbReference type="ChEBI" id="CHEBI:29105"/>
        <label>1</label>
    </ligand>
</feature>
<feature type="transmembrane region" description="Helical" evidence="16">
    <location>
        <begin position="630"/>
        <end position="655"/>
    </location>
</feature>
<dbReference type="InterPro" id="IPR002172">
    <property type="entry name" value="LDrepeatLR_classA_rpt"/>
</dbReference>
<feature type="binding site" evidence="11">
    <location>
        <position position="185"/>
    </location>
    <ligand>
        <name>Zn(2+)</name>
        <dbReference type="ChEBI" id="CHEBI:29105"/>
        <label>1</label>
    </ligand>
</feature>
<evidence type="ECO:0000256" key="6">
    <source>
        <dbReference type="ARBA" id="ARBA00022833"/>
    </source>
</evidence>
<dbReference type="SUPFAM" id="SSF103473">
    <property type="entry name" value="MFS general substrate transporter"/>
    <property type="match status" value="1"/>
</dbReference>
<accession>A0A1J1ISL4</accession>
<dbReference type="Proteomes" id="UP000183832">
    <property type="component" value="Unassembled WGS sequence"/>
</dbReference>
<dbReference type="InterPro" id="IPR036508">
    <property type="entry name" value="Chitin-bd_dom_sf"/>
</dbReference>
<feature type="binding site" evidence="11">
    <location>
        <position position="424"/>
    </location>
    <ligand>
        <name>Ca(2+)</name>
        <dbReference type="ChEBI" id="CHEBI:29108"/>
        <label>5</label>
    </ligand>
</feature>
<dbReference type="Gene3D" id="3.20.20.370">
    <property type="entry name" value="Glycoside hydrolase/deacetylase"/>
    <property type="match status" value="1"/>
</dbReference>
<dbReference type="SMART" id="SM00120">
    <property type="entry name" value="HX"/>
    <property type="match status" value="4"/>
</dbReference>
<dbReference type="CDD" id="cd00112">
    <property type="entry name" value="LDLa"/>
    <property type="match status" value="1"/>
</dbReference>
<evidence type="ECO:0000256" key="16">
    <source>
        <dbReference type="SAM" id="Phobius"/>
    </source>
</evidence>
<dbReference type="SUPFAM" id="SSF88713">
    <property type="entry name" value="Glycoside hydrolase/deacetylase"/>
    <property type="match status" value="1"/>
</dbReference>
<feature type="binding site" evidence="11">
    <location>
        <position position="183"/>
    </location>
    <ligand>
        <name>Ca(2+)</name>
        <dbReference type="ChEBI" id="CHEBI:29108"/>
        <label>2</label>
    </ligand>
</feature>
<dbReference type="GO" id="GO:0008270">
    <property type="term" value="F:zinc ion binding"/>
    <property type="evidence" value="ECO:0007669"/>
    <property type="project" value="InterPro"/>
</dbReference>
<feature type="transmembrane region" description="Helical" evidence="16">
    <location>
        <begin position="982"/>
        <end position="1001"/>
    </location>
</feature>
<feature type="transmembrane region" description="Helical" evidence="16">
    <location>
        <begin position="884"/>
        <end position="905"/>
    </location>
</feature>
<gene>
    <name evidence="18" type="ORF">CLUMA_CG016253</name>
</gene>
<dbReference type="STRING" id="568069.A0A1J1ISL4"/>
<dbReference type="Gene3D" id="2.170.140.10">
    <property type="entry name" value="Chitin binding domain"/>
    <property type="match status" value="1"/>
</dbReference>
<dbReference type="InterPro" id="IPR002557">
    <property type="entry name" value="Chitin-bd_dom"/>
</dbReference>
<dbReference type="FunFam" id="3.20.20.370:FF:000003">
    <property type="entry name" value="CLUMA_CG003232, isoform B"/>
    <property type="match status" value="1"/>
</dbReference>
<keyword evidence="16" id="KW-0812">Transmembrane</keyword>
<dbReference type="SUPFAM" id="SSF57424">
    <property type="entry name" value="LDL receptor-like module"/>
    <property type="match status" value="1"/>
</dbReference>
<feature type="binding site" evidence="11">
    <location>
        <position position="163"/>
    </location>
    <ligand>
        <name>Ca(2+)</name>
        <dbReference type="ChEBI" id="CHEBI:29108"/>
        <label>3</label>
    </ligand>
</feature>